<sequence>MKKLLVLFFIVVCQSIVQAQSTFIPYNRDYYHLIDRFQIKYGNQENLLQTTFKPIRREDLSEFLLKIASNYDSLSAQDKFNFEYLMNDNWEWTNSPYNENDKSWWDLLYTKKSDLFYYTADNFSLRINPVAEFTIGNDPDAIRRVFTNTRGIEAQGMIDDKIGFYTFLTTTQAVFPYYVRQRILDRNAFPNEGFWKRDDGEYDLTHARGYITFDLSKSIDIQAGYDKKFIGHGLRSMVLSDFSSPFLFGQINTRLGKFQYTNLFGQLTSDIIFANANSPGDGDYPKKYLSMHRLGVNITNSLEIGVFETIISSQANINYFNPIVFYRAVEQQEGSPDNVLIGLDINVNLKGKYQFYGQFMIDEFVIDALRSGNGDWRNKFGVQLGAKYIDAFDVPNLDLQAEFNVARPYFYASDTSVLSYTNYRNPLAHPMGANFREFVLAGRYQPLSKLSVVGKIIRTNFGEDQNGLNYGGNLLLSTDDRIGNLGNSIGQGVATTNTYLEVSASYMLLQNLFVDLRNIYRSFDSDISSRTKTSFITMLSLRWNLPQRQHEF</sequence>
<dbReference type="AlphaFoldDB" id="A0A1E5T5H9"/>
<dbReference type="Pfam" id="PF14052">
    <property type="entry name" value="Caps_assemb_Wzi"/>
    <property type="match status" value="1"/>
</dbReference>
<dbReference type="OrthoDB" id="9808260at2"/>
<gene>
    <name evidence="2" type="ORF">BFP71_02965</name>
</gene>
<accession>A0A1E5T5H9</accession>
<comment type="caution">
    <text evidence="2">The sequence shown here is derived from an EMBL/GenBank/DDBJ whole genome shotgun (WGS) entry which is preliminary data.</text>
</comment>
<evidence type="ECO:0000313" key="2">
    <source>
        <dbReference type="EMBL" id="OEK06644.1"/>
    </source>
</evidence>
<dbReference type="InterPro" id="IPR026950">
    <property type="entry name" value="Caps_assemb_Wzi"/>
</dbReference>
<keyword evidence="3" id="KW-1185">Reference proteome</keyword>
<keyword evidence="1" id="KW-0732">Signal</keyword>
<dbReference type="Gene3D" id="2.40.160.130">
    <property type="entry name" value="Capsule assembly protein Wzi"/>
    <property type="match status" value="1"/>
</dbReference>
<evidence type="ECO:0000313" key="3">
    <source>
        <dbReference type="Proteomes" id="UP000095552"/>
    </source>
</evidence>
<dbReference type="EMBL" id="MDGQ01000003">
    <property type="protein sequence ID" value="OEK06644.1"/>
    <property type="molecule type" value="Genomic_DNA"/>
</dbReference>
<dbReference type="InterPro" id="IPR038636">
    <property type="entry name" value="Wzi_sf"/>
</dbReference>
<dbReference type="RefSeq" id="WP_069833956.1">
    <property type="nucleotide sequence ID" value="NZ_MDGQ01000003.1"/>
</dbReference>
<reference evidence="2" key="1">
    <citation type="submission" date="2016-08" db="EMBL/GenBank/DDBJ databases">
        <title>Draft genome of Fabibacter sp. strain SK-8.</title>
        <authorList>
            <person name="Wong S.-K."/>
            <person name="Hamasaki K."/>
            <person name="Yoshizawa S."/>
        </authorList>
    </citation>
    <scope>NUCLEOTIDE SEQUENCE [LARGE SCALE GENOMIC DNA]</scope>
    <source>
        <strain evidence="2">SK-8</strain>
    </source>
</reference>
<name>A0A1E5T5H9_9BACT</name>
<feature type="chain" id="PRO_5009185983" description="Gliding motility protein RemB" evidence="1">
    <location>
        <begin position="20"/>
        <end position="552"/>
    </location>
</feature>
<dbReference type="Proteomes" id="UP000095552">
    <property type="component" value="Unassembled WGS sequence"/>
</dbReference>
<protein>
    <recommendedName>
        <fullName evidence="4">Gliding motility protein RemB</fullName>
    </recommendedName>
</protein>
<proteinExistence type="predicted"/>
<organism evidence="2 3">
    <name type="scientific">Roseivirga misakiensis</name>
    <dbReference type="NCBI Taxonomy" id="1563681"/>
    <lineage>
        <taxon>Bacteria</taxon>
        <taxon>Pseudomonadati</taxon>
        <taxon>Bacteroidota</taxon>
        <taxon>Cytophagia</taxon>
        <taxon>Cytophagales</taxon>
        <taxon>Roseivirgaceae</taxon>
        <taxon>Roseivirga</taxon>
    </lineage>
</organism>
<dbReference type="STRING" id="1563681.BFP71_02965"/>
<evidence type="ECO:0000256" key="1">
    <source>
        <dbReference type="SAM" id="SignalP"/>
    </source>
</evidence>
<feature type="signal peptide" evidence="1">
    <location>
        <begin position="1"/>
        <end position="19"/>
    </location>
</feature>
<evidence type="ECO:0008006" key="4">
    <source>
        <dbReference type="Google" id="ProtNLM"/>
    </source>
</evidence>